<dbReference type="SMART" id="SM00091">
    <property type="entry name" value="PAS"/>
    <property type="match status" value="1"/>
</dbReference>
<protein>
    <submittedName>
        <fullName evidence="4">Diguanylate cyclase with PAS/PAC sensor</fullName>
    </submittedName>
</protein>
<evidence type="ECO:0000259" key="2">
    <source>
        <dbReference type="PROSITE" id="PS50113"/>
    </source>
</evidence>
<sequence length="309" mass="34231">MNFANDPSELQAMPGLESILQVLHEGVYIVDKERRIQYWNTAAEAITGYSAKTVVGRRCADNILRHVSEDGQQLCTSGCPLQATLEDGKTRDLMAYLHHKDGRRLPVHVRSIALRDETGIPRVLEVFNEISDRGKLLEELETLRQEVLTDPLTKIGNRRYYELNGEARLAAYHAQKIPFGLLMFDIDHFKAVNDGSGHGAGDSVLKMIAGTISHGLRPLDTVARYGGEEFVVMVPDCTEEYLSIVGGRIRMLIETSWLELDDGRRLTVTISGGGSMAQPGDTLATLTARADKHLYASKKSGRNRVIVDA</sequence>
<dbReference type="Pfam" id="PF00990">
    <property type="entry name" value="GGDEF"/>
    <property type="match status" value="1"/>
</dbReference>
<dbReference type="AlphaFoldDB" id="A0A3P3XUS4"/>
<proteinExistence type="predicted"/>
<dbReference type="GO" id="GO:0003824">
    <property type="term" value="F:catalytic activity"/>
    <property type="evidence" value="ECO:0007669"/>
    <property type="project" value="UniProtKB-ARBA"/>
</dbReference>
<dbReference type="InterPro" id="IPR052163">
    <property type="entry name" value="DGC-Regulatory_Protein"/>
</dbReference>
<accession>A0A3P3XUS4</accession>
<dbReference type="Gene3D" id="3.30.70.270">
    <property type="match status" value="1"/>
</dbReference>
<dbReference type="SUPFAM" id="SSF55785">
    <property type="entry name" value="PYP-like sensor domain (PAS domain)"/>
    <property type="match status" value="1"/>
</dbReference>
<dbReference type="InterPro" id="IPR029787">
    <property type="entry name" value="Nucleotide_cyclase"/>
</dbReference>
<evidence type="ECO:0000259" key="3">
    <source>
        <dbReference type="PROSITE" id="PS50887"/>
    </source>
</evidence>
<dbReference type="InterPro" id="IPR000014">
    <property type="entry name" value="PAS"/>
</dbReference>
<dbReference type="FunFam" id="3.30.70.270:FF:000001">
    <property type="entry name" value="Diguanylate cyclase domain protein"/>
    <property type="match status" value="1"/>
</dbReference>
<dbReference type="PANTHER" id="PTHR46663:SF4">
    <property type="entry name" value="DIGUANYLATE CYCLASE DGCT-RELATED"/>
    <property type="match status" value="1"/>
</dbReference>
<evidence type="ECO:0000259" key="1">
    <source>
        <dbReference type="PROSITE" id="PS50112"/>
    </source>
</evidence>
<feature type="domain" description="PAC" evidence="2">
    <location>
        <begin position="91"/>
        <end position="142"/>
    </location>
</feature>
<dbReference type="CDD" id="cd01949">
    <property type="entry name" value="GGDEF"/>
    <property type="match status" value="1"/>
</dbReference>
<organism evidence="4">
    <name type="scientific">uncultured spirochete</name>
    <dbReference type="NCBI Taxonomy" id="156406"/>
    <lineage>
        <taxon>Bacteria</taxon>
        <taxon>Pseudomonadati</taxon>
        <taxon>Spirochaetota</taxon>
        <taxon>Spirochaetia</taxon>
        <taxon>Spirochaetales</taxon>
        <taxon>environmental samples</taxon>
    </lineage>
</organism>
<feature type="domain" description="GGDEF" evidence="3">
    <location>
        <begin position="177"/>
        <end position="309"/>
    </location>
</feature>
<dbReference type="PROSITE" id="PS50887">
    <property type="entry name" value="GGDEF"/>
    <property type="match status" value="1"/>
</dbReference>
<reference evidence="4" key="1">
    <citation type="submission" date="2017-02" db="EMBL/GenBank/DDBJ databases">
        <authorList>
            <person name="Regsiter A."/>
            <person name="William W."/>
        </authorList>
    </citation>
    <scope>NUCLEOTIDE SEQUENCE</scope>
    <source>
        <strain evidence="4">BdmA 4</strain>
    </source>
</reference>
<dbReference type="InterPro" id="IPR035965">
    <property type="entry name" value="PAS-like_dom_sf"/>
</dbReference>
<gene>
    <name evidence="4" type="ORF">SPIRO4BDMA_80135</name>
</gene>
<dbReference type="CDD" id="cd00130">
    <property type="entry name" value="PAS"/>
    <property type="match status" value="1"/>
</dbReference>
<dbReference type="SMART" id="SM00267">
    <property type="entry name" value="GGDEF"/>
    <property type="match status" value="1"/>
</dbReference>
<dbReference type="Gene3D" id="3.30.450.20">
    <property type="entry name" value="PAS domain"/>
    <property type="match status" value="1"/>
</dbReference>
<feature type="domain" description="PAS" evidence="1">
    <location>
        <begin position="12"/>
        <end position="88"/>
    </location>
</feature>
<dbReference type="NCBIfam" id="TIGR00229">
    <property type="entry name" value="sensory_box"/>
    <property type="match status" value="1"/>
</dbReference>
<name>A0A3P3XUS4_9SPIR</name>
<dbReference type="InterPro" id="IPR043128">
    <property type="entry name" value="Rev_trsase/Diguanyl_cyclase"/>
</dbReference>
<dbReference type="Pfam" id="PF13426">
    <property type="entry name" value="PAS_9"/>
    <property type="match status" value="1"/>
</dbReference>
<dbReference type="PROSITE" id="PS50113">
    <property type="entry name" value="PAC"/>
    <property type="match status" value="1"/>
</dbReference>
<dbReference type="InterPro" id="IPR000700">
    <property type="entry name" value="PAS-assoc_C"/>
</dbReference>
<dbReference type="InterPro" id="IPR000160">
    <property type="entry name" value="GGDEF_dom"/>
</dbReference>
<dbReference type="SUPFAM" id="SSF55073">
    <property type="entry name" value="Nucleotide cyclase"/>
    <property type="match status" value="1"/>
</dbReference>
<evidence type="ECO:0000313" key="4">
    <source>
        <dbReference type="EMBL" id="SLM20028.1"/>
    </source>
</evidence>
<dbReference type="PANTHER" id="PTHR46663">
    <property type="entry name" value="DIGUANYLATE CYCLASE DGCT-RELATED"/>
    <property type="match status" value="1"/>
</dbReference>
<dbReference type="EMBL" id="FWDO01000008">
    <property type="protein sequence ID" value="SLM20028.1"/>
    <property type="molecule type" value="Genomic_DNA"/>
</dbReference>
<dbReference type="NCBIfam" id="TIGR00254">
    <property type="entry name" value="GGDEF"/>
    <property type="match status" value="1"/>
</dbReference>
<dbReference type="PROSITE" id="PS50112">
    <property type="entry name" value="PAS"/>
    <property type="match status" value="1"/>
</dbReference>